<dbReference type="InterPro" id="IPR050288">
    <property type="entry name" value="Cellulose_deg_GH3"/>
</dbReference>
<dbReference type="FunFam" id="2.60.40.10:FF:000495">
    <property type="entry name" value="Periplasmic beta-glucosidase"/>
    <property type="match status" value="1"/>
</dbReference>
<dbReference type="Gene3D" id="3.40.50.1700">
    <property type="entry name" value="Glycoside hydrolase family 3 C-terminal domain"/>
    <property type="match status" value="1"/>
</dbReference>
<dbReference type="EMBL" id="FOZK01000002">
    <property type="protein sequence ID" value="SFR98302.1"/>
    <property type="molecule type" value="Genomic_DNA"/>
</dbReference>
<evidence type="ECO:0000259" key="4">
    <source>
        <dbReference type="SMART" id="SM01217"/>
    </source>
</evidence>
<protein>
    <submittedName>
        <fullName evidence="5">Beta-glucosidase</fullName>
    </submittedName>
</protein>
<dbReference type="SUPFAM" id="SSF51445">
    <property type="entry name" value="(Trans)glycosidases"/>
    <property type="match status" value="1"/>
</dbReference>
<dbReference type="PANTHER" id="PTHR42715">
    <property type="entry name" value="BETA-GLUCOSIDASE"/>
    <property type="match status" value="1"/>
</dbReference>
<dbReference type="STRING" id="767519.SAMN05216559_2009"/>
<keyword evidence="3" id="KW-0119">Carbohydrate metabolism</keyword>
<organism evidence="5 6">
    <name type="scientific">Halomicrobium zhouii</name>
    <dbReference type="NCBI Taxonomy" id="767519"/>
    <lineage>
        <taxon>Archaea</taxon>
        <taxon>Methanobacteriati</taxon>
        <taxon>Methanobacteriota</taxon>
        <taxon>Stenosarchaea group</taxon>
        <taxon>Halobacteria</taxon>
        <taxon>Halobacteriales</taxon>
        <taxon>Haloarculaceae</taxon>
        <taxon>Halomicrobium</taxon>
    </lineage>
</organism>
<dbReference type="InterPro" id="IPR036962">
    <property type="entry name" value="Glyco_hydro_3_N_sf"/>
</dbReference>
<evidence type="ECO:0000313" key="5">
    <source>
        <dbReference type="EMBL" id="SFR98302.1"/>
    </source>
</evidence>
<dbReference type="SUPFAM" id="SSF52279">
    <property type="entry name" value="Beta-D-glucan exohydrolase, C-terminal domain"/>
    <property type="match status" value="1"/>
</dbReference>
<dbReference type="InterPro" id="IPR036881">
    <property type="entry name" value="Glyco_hydro_3_C_sf"/>
</dbReference>
<reference evidence="5 6" key="1">
    <citation type="submission" date="2016-10" db="EMBL/GenBank/DDBJ databases">
        <authorList>
            <person name="de Groot N.N."/>
        </authorList>
    </citation>
    <scope>NUCLEOTIDE SEQUENCE [LARGE SCALE GENOMIC DNA]</scope>
    <source>
        <strain evidence="5 6">CGMCC 1.10457</strain>
    </source>
</reference>
<dbReference type="Gene3D" id="2.60.40.10">
    <property type="entry name" value="Immunoglobulins"/>
    <property type="match status" value="1"/>
</dbReference>
<dbReference type="AlphaFoldDB" id="A0A1I6L4D9"/>
<dbReference type="InterPro" id="IPR013783">
    <property type="entry name" value="Ig-like_fold"/>
</dbReference>
<keyword evidence="2" id="KW-0378">Hydrolase</keyword>
<dbReference type="InterPro" id="IPR019800">
    <property type="entry name" value="Glyco_hydro_3_AS"/>
</dbReference>
<proteinExistence type="inferred from homology"/>
<dbReference type="PRINTS" id="PR00133">
    <property type="entry name" value="GLHYDRLASE3"/>
</dbReference>
<evidence type="ECO:0000256" key="2">
    <source>
        <dbReference type="ARBA" id="ARBA00022801"/>
    </source>
</evidence>
<evidence type="ECO:0000313" key="6">
    <source>
        <dbReference type="Proteomes" id="UP000199062"/>
    </source>
</evidence>
<keyword evidence="6" id="KW-1185">Reference proteome</keyword>
<evidence type="ECO:0000256" key="3">
    <source>
        <dbReference type="ARBA" id="ARBA00023277"/>
    </source>
</evidence>
<evidence type="ECO:0000256" key="1">
    <source>
        <dbReference type="ARBA" id="ARBA00005336"/>
    </source>
</evidence>
<comment type="similarity">
    <text evidence="1">Belongs to the glycosyl hydrolase 3 family.</text>
</comment>
<dbReference type="GO" id="GO:0004553">
    <property type="term" value="F:hydrolase activity, hydrolyzing O-glycosyl compounds"/>
    <property type="evidence" value="ECO:0007669"/>
    <property type="project" value="InterPro"/>
</dbReference>
<dbReference type="Pfam" id="PF14310">
    <property type="entry name" value="Fn3-like"/>
    <property type="match status" value="1"/>
</dbReference>
<dbReference type="GO" id="GO:0005975">
    <property type="term" value="P:carbohydrate metabolic process"/>
    <property type="evidence" value="ECO:0007669"/>
    <property type="project" value="InterPro"/>
</dbReference>
<dbReference type="PANTHER" id="PTHR42715:SF10">
    <property type="entry name" value="BETA-GLUCOSIDASE"/>
    <property type="match status" value="1"/>
</dbReference>
<dbReference type="Pfam" id="PF00933">
    <property type="entry name" value="Glyco_hydro_3"/>
    <property type="match status" value="1"/>
</dbReference>
<name>A0A1I6L4D9_9EURY</name>
<dbReference type="Gene3D" id="3.20.20.300">
    <property type="entry name" value="Glycoside hydrolase, family 3, N-terminal domain"/>
    <property type="match status" value="1"/>
</dbReference>
<feature type="domain" description="Fibronectin type III-like" evidence="4">
    <location>
        <begin position="684"/>
        <end position="753"/>
    </location>
</feature>
<sequence length="786" mass="85200">MTATDNPPYRDASLPVERRVDDLLDRMTLEEKVAQLTAVPARYMALDESAAESAVHLLDEDGNINRDNARELIGDGVGHFTRLGGGGSLEPERAAEVTNELQEMVQEETRLGIPAVPHEECLSGYMGPDGTTYPQGIGLASTWNPDLVEEMTTRIREQLQAIGTVHALSPVLDVGRDPRWGRTEETFGEDEYLVAEMASAYVRGLQGEDPTEGISATVKHFAGHAVGEGAKNRSSVQIGERELREVHLFPFEAAIRETGAESVMNAYHDIDGVPCAKDRSLLTGILREEWGFDGTVVSDYFSVRYLDDEHGVAADHYEAGIQALEAGMDVELPQVAAYDKLVDAVENGDLAEETVDVAARRVLRQKVEKGVLDDPFVDVDSVSEEFGPDADRDYARKLGRESVTLLKNADDLLPLVGEEDVAVVGPKADTPEGQLGDYAYAAHYPERDANREVVTPLDALEERLGDQVTYAEGCTTTGPATEGFEDAVAAAEDSDVAVAFVGTRSAIAFSDPEADMVEQPDVPTSGEGADVTDLQLPGVQQELVEELHDTDTPLVVVQVTGKPHAIEWIDDNVPAILQAWLPGEEGGHGIADVLLGDHNPSGRLPLSVPKNVGQLPVYYSRKPNSRNENHVYTDEDPLYPFGHGLSYTEFEYGEVSLSETEVGPADTVTASVTVENTGDVAGHEVVQLYTHQDNPSLARPVQELRGFERVHLEPGESATVTVTLSTAQLAFHDTDMDLVVEPDTYEVRVGSSAADIESTATFDVVGERYEVPSSGRAYFSDSSVEE</sequence>
<dbReference type="InterPro" id="IPR002772">
    <property type="entry name" value="Glyco_hydro_3_C"/>
</dbReference>
<dbReference type="SMART" id="SM01217">
    <property type="entry name" value="Fn3_like"/>
    <property type="match status" value="1"/>
</dbReference>
<dbReference type="InterPro" id="IPR026891">
    <property type="entry name" value="Fn3-like"/>
</dbReference>
<accession>A0A1I6L4D9</accession>
<gene>
    <name evidence="5" type="ORF">SAMN05216559_2009</name>
</gene>
<dbReference type="InterPro" id="IPR017853">
    <property type="entry name" value="GH"/>
</dbReference>
<dbReference type="Pfam" id="PF01915">
    <property type="entry name" value="Glyco_hydro_3_C"/>
    <property type="match status" value="1"/>
</dbReference>
<dbReference type="PROSITE" id="PS00775">
    <property type="entry name" value="GLYCOSYL_HYDROL_F3"/>
    <property type="match status" value="1"/>
</dbReference>
<dbReference type="InterPro" id="IPR001764">
    <property type="entry name" value="Glyco_hydro_3_N"/>
</dbReference>
<dbReference type="Proteomes" id="UP000199062">
    <property type="component" value="Unassembled WGS sequence"/>
</dbReference>